<proteinExistence type="predicted"/>
<dbReference type="AlphaFoldDB" id="A0A1G9N1X0"/>
<keyword evidence="2" id="KW-1185">Reference proteome</keyword>
<sequence length="36" mass="4197">MRNAIVCVLIHIFSFAVFGYYFTKIVIDDNKEGDEK</sequence>
<reference evidence="2" key="1">
    <citation type="submission" date="2016-10" db="EMBL/GenBank/DDBJ databases">
        <authorList>
            <person name="Varghese N."/>
            <person name="Submissions S."/>
        </authorList>
    </citation>
    <scope>NUCLEOTIDE SEQUENCE [LARGE SCALE GENOMIC DNA]</scope>
    <source>
        <strain evidence="2">DSM 19110</strain>
    </source>
</reference>
<dbReference type="EMBL" id="FNGY01000002">
    <property type="protein sequence ID" value="SDL79845.1"/>
    <property type="molecule type" value="Genomic_DNA"/>
</dbReference>
<evidence type="ECO:0000313" key="2">
    <source>
        <dbReference type="Proteomes" id="UP000183200"/>
    </source>
</evidence>
<evidence type="ECO:0000313" key="1">
    <source>
        <dbReference type="EMBL" id="SDL79845.1"/>
    </source>
</evidence>
<gene>
    <name evidence="1" type="ORF">SAMN05421820_102175</name>
</gene>
<accession>A0A1G9N1X0</accession>
<protein>
    <submittedName>
        <fullName evidence="1">Uncharacterized protein</fullName>
    </submittedName>
</protein>
<name>A0A1G9N1X0_9SPHI</name>
<dbReference type="Proteomes" id="UP000183200">
    <property type="component" value="Unassembled WGS sequence"/>
</dbReference>
<organism evidence="1 2">
    <name type="scientific">Pedobacter steynii</name>
    <dbReference type="NCBI Taxonomy" id="430522"/>
    <lineage>
        <taxon>Bacteria</taxon>
        <taxon>Pseudomonadati</taxon>
        <taxon>Bacteroidota</taxon>
        <taxon>Sphingobacteriia</taxon>
        <taxon>Sphingobacteriales</taxon>
        <taxon>Sphingobacteriaceae</taxon>
        <taxon>Pedobacter</taxon>
    </lineage>
</organism>